<keyword evidence="2" id="KW-0808">Transferase</keyword>
<dbReference type="Proteomes" id="UP000004371">
    <property type="component" value="Unassembled WGS sequence"/>
</dbReference>
<dbReference type="AlphaFoldDB" id="E8LWU3"/>
<dbReference type="eggNOG" id="COG0438">
    <property type="taxonomic scope" value="Bacteria"/>
</dbReference>
<keyword evidence="3" id="KW-1185">Reference proteome</keyword>
<dbReference type="RefSeq" id="WP_006880322.1">
    <property type="nucleotide sequence ID" value="NZ_AEVS01000077.1"/>
</dbReference>
<gene>
    <name evidence="2" type="ORF">VIBR0546_17478</name>
</gene>
<dbReference type="PANTHER" id="PTHR45947">
    <property type="entry name" value="SULFOQUINOVOSYL TRANSFERASE SQD2"/>
    <property type="match status" value="1"/>
</dbReference>
<evidence type="ECO:0000313" key="2">
    <source>
        <dbReference type="EMBL" id="EGA64844.1"/>
    </source>
</evidence>
<dbReference type="Gene3D" id="3.40.50.2000">
    <property type="entry name" value="Glycogen Phosphorylase B"/>
    <property type="match status" value="2"/>
</dbReference>
<dbReference type="STRING" id="945543.VIBR0546_17478"/>
<name>E8LWU3_9VIBR</name>
<protein>
    <submittedName>
        <fullName evidence="2">Glycosyl transferase group 1</fullName>
    </submittedName>
</protein>
<dbReference type="Pfam" id="PF13439">
    <property type="entry name" value="Glyco_transf_4"/>
    <property type="match status" value="1"/>
</dbReference>
<dbReference type="GO" id="GO:0016757">
    <property type="term" value="F:glycosyltransferase activity"/>
    <property type="evidence" value="ECO:0007669"/>
    <property type="project" value="UniProtKB-ARBA"/>
</dbReference>
<sequence>MKAAYVCSDRGVPVFGSKGCSLHVQEITRALIKSDIGVDLHAAAVGGQCPDDLKPIDVHRIRHAKLTDRALREQSDIDDNLTTMTELERSEPYDFVYERYSLWSYAGMSYAASRHIPAILEVNAPLIEEQKKYRGLIDQHAAVAVTERCFDDASLILTVSEQVADYVERYPQAHGKVKVLPNGVNTDRFAQVSHDNHCQFTFGFVGTLKPWHGVERLIAAFAAIHSRYPQTRLLIVGDGPMKDTLVSQVIELKLADCIEITGLVEPANMINMYQQMDVGVAPYPDDIEFYFSPLKVYEYMAAGLPVIGSDIGQISDIVTDGKTGLTCSASELEGLIKAMEFMVTHRSMSLVWGQAAQREAQAHHSWKQRVDNILAWSGLAPE</sequence>
<dbReference type="EMBL" id="AEVS01000077">
    <property type="protein sequence ID" value="EGA64844.1"/>
    <property type="molecule type" value="Genomic_DNA"/>
</dbReference>
<dbReference type="SUPFAM" id="SSF53756">
    <property type="entry name" value="UDP-Glycosyltransferase/glycogen phosphorylase"/>
    <property type="match status" value="1"/>
</dbReference>
<comment type="caution">
    <text evidence="2">The sequence shown here is derived from an EMBL/GenBank/DDBJ whole genome shotgun (WGS) entry which is preliminary data.</text>
</comment>
<reference evidence="2 3" key="1">
    <citation type="journal article" date="2012" name="Int. J. Syst. Evol. Microbiol.">
        <title>Vibrio caribbeanicus sp. nov., isolated from the marine sponge Scleritoderma cyanea.</title>
        <authorList>
            <person name="Hoffmann M."/>
            <person name="Monday S.R."/>
            <person name="Allard M.W."/>
            <person name="Strain E.A."/>
            <person name="Whittaker P."/>
            <person name="Naum M."/>
            <person name="McCarthy P.J."/>
            <person name="Lopez J.V."/>
            <person name="Fischer M."/>
            <person name="Brown E.W."/>
        </authorList>
    </citation>
    <scope>NUCLEOTIDE SEQUENCE [LARGE SCALE GENOMIC DNA]</scope>
    <source>
        <strain evidence="2 3">LMG 20546</strain>
    </source>
</reference>
<proteinExistence type="predicted"/>
<organism evidence="2 3">
    <name type="scientific">Vibrio brasiliensis LMG 20546</name>
    <dbReference type="NCBI Taxonomy" id="945543"/>
    <lineage>
        <taxon>Bacteria</taxon>
        <taxon>Pseudomonadati</taxon>
        <taxon>Pseudomonadota</taxon>
        <taxon>Gammaproteobacteria</taxon>
        <taxon>Vibrionales</taxon>
        <taxon>Vibrionaceae</taxon>
        <taxon>Vibrio</taxon>
        <taxon>Vibrio oreintalis group</taxon>
    </lineage>
</organism>
<dbReference type="InterPro" id="IPR028098">
    <property type="entry name" value="Glyco_trans_4-like_N"/>
</dbReference>
<evidence type="ECO:0000313" key="3">
    <source>
        <dbReference type="Proteomes" id="UP000004371"/>
    </source>
</evidence>
<dbReference type="OrthoDB" id="8756565at2"/>
<dbReference type="InterPro" id="IPR050194">
    <property type="entry name" value="Glycosyltransferase_grp1"/>
</dbReference>
<dbReference type="CDD" id="cd03801">
    <property type="entry name" value="GT4_PimA-like"/>
    <property type="match status" value="1"/>
</dbReference>
<dbReference type="PANTHER" id="PTHR45947:SF3">
    <property type="entry name" value="SULFOQUINOVOSYL TRANSFERASE SQD2"/>
    <property type="match status" value="1"/>
</dbReference>
<accession>E8LWU3</accession>
<dbReference type="Pfam" id="PF13692">
    <property type="entry name" value="Glyco_trans_1_4"/>
    <property type="match status" value="1"/>
</dbReference>
<evidence type="ECO:0000259" key="1">
    <source>
        <dbReference type="Pfam" id="PF13439"/>
    </source>
</evidence>
<feature type="domain" description="Glycosyltransferase subfamily 4-like N-terminal" evidence="1">
    <location>
        <begin position="19"/>
        <end position="188"/>
    </location>
</feature>